<feature type="transmembrane region" description="Helical" evidence="6">
    <location>
        <begin position="254"/>
        <end position="274"/>
    </location>
</feature>
<protein>
    <submittedName>
        <fullName evidence="7">MFS transporter</fullName>
    </submittedName>
</protein>
<name>A0ABV4CIX9_9PSEU</name>
<evidence type="ECO:0000256" key="6">
    <source>
        <dbReference type="SAM" id="Phobius"/>
    </source>
</evidence>
<keyword evidence="5 6" id="KW-0472">Membrane</keyword>
<evidence type="ECO:0000256" key="1">
    <source>
        <dbReference type="ARBA" id="ARBA00004651"/>
    </source>
</evidence>
<feature type="transmembrane region" description="Helical" evidence="6">
    <location>
        <begin position="49"/>
        <end position="69"/>
    </location>
</feature>
<dbReference type="EMBL" id="JBGEHV010000017">
    <property type="protein sequence ID" value="MEY8040077.1"/>
    <property type="molecule type" value="Genomic_DNA"/>
</dbReference>
<evidence type="ECO:0000313" key="8">
    <source>
        <dbReference type="Proteomes" id="UP001564626"/>
    </source>
</evidence>
<evidence type="ECO:0000256" key="4">
    <source>
        <dbReference type="ARBA" id="ARBA00022989"/>
    </source>
</evidence>
<dbReference type="InterPro" id="IPR036259">
    <property type="entry name" value="MFS_trans_sf"/>
</dbReference>
<keyword evidence="2" id="KW-1003">Cell membrane</keyword>
<feature type="transmembrane region" description="Helical" evidence="6">
    <location>
        <begin position="373"/>
        <end position="391"/>
    </location>
</feature>
<organism evidence="7 8">
    <name type="scientific">Saccharopolyspora cebuensis</name>
    <dbReference type="NCBI Taxonomy" id="418759"/>
    <lineage>
        <taxon>Bacteria</taxon>
        <taxon>Bacillati</taxon>
        <taxon>Actinomycetota</taxon>
        <taxon>Actinomycetes</taxon>
        <taxon>Pseudonocardiales</taxon>
        <taxon>Pseudonocardiaceae</taxon>
        <taxon>Saccharopolyspora</taxon>
    </lineage>
</organism>
<dbReference type="Gene3D" id="1.20.1250.20">
    <property type="entry name" value="MFS general substrate transporter like domains"/>
    <property type="match status" value="1"/>
</dbReference>
<sequence>MTDENTTVPARPRGGLLRYVVAATLARTADGGAVVAIVLLVTASGDPGWLAGALGACITAPHLLGPFVARSLDTTRDGRRVIALASVVHGATLAAAVLLYPSTHAIVPAALLIASGLLGPLLTGGISSRLPAIAGPSRTSQRRAQGWDVATYGVGGTVGPTIVAAVSAWASPHTSALVLTLGTFIAAGFVMLLPYSPPASDARDVPRPARTLVVMFSSGPLRRTLYLTMIVAFSVAALPIAAVASTDQLGTDDAAAGVLTAAYGLGNLAGSIGVMARPLEGNADQLMTRLATLVATTLLAVALAPSFSLATAAYAAAGIANGYFFAATLAARNEYAPSEIRGQVFVWTGALKITAGSTGTALTGAIVGTAVHLPLVLAIALTTAAALTSASERRFVTRQVRAADHVQPGTVRRD</sequence>
<evidence type="ECO:0000256" key="2">
    <source>
        <dbReference type="ARBA" id="ARBA00022475"/>
    </source>
</evidence>
<dbReference type="Proteomes" id="UP001564626">
    <property type="component" value="Unassembled WGS sequence"/>
</dbReference>
<dbReference type="PANTHER" id="PTHR23513">
    <property type="entry name" value="INTEGRAL MEMBRANE EFFLUX PROTEIN-RELATED"/>
    <property type="match status" value="1"/>
</dbReference>
<reference evidence="7 8" key="1">
    <citation type="submission" date="2024-08" db="EMBL/GenBank/DDBJ databases">
        <title>Genome mining of Saccharopolyspora cebuensis PGLac3 from Nigerian medicinal plant.</title>
        <authorList>
            <person name="Ezeobiora C.E."/>
            <person name="Igbokwe N.H."/>
            <person name="Amin D.H."/>
            <person name="Mendie U.E."/>
        </authorList>
    </citation>
    <scope>NUCLEOTIDE SEQUENCE [LARGE SCALE GENOMIC DNA]</scope>
    <source>
        <strain evidence="7 8">PGLac3</strain>
    </source>
</reference>
<accession>A0ABV4CIX9</accession>
<feature type="transmembrane region" description="Helical" evidence="6">
    <location>
        <begin position="81"/>
        <end position="100"/>
    </location>
</feature>
<comment type="subcellular location">
    <subcellularLocation>
        <location evidence="1">Cell membrane</location>
        <topology evidence="1">Multi-pass membrane protein</topology>
    </subcellularLocation>
</comment>
<feature type="transmembrane region" description="Helical" evidence="6">
    <location>
        <begin position="149"/>
        <end position="170"/>
    </location>
</feature>
<keyword evidence="3 6" id="KW-0812">Transmembrane</keyword>
<feature type="transmembrane region" description="Helical" evidence="6">
    <location>
        <begin position="176"/>
        <end position="195"/>
    </location>
</feature>
<dbReference type="SUPFAM" id="SSF103473">
    <property type="entry name" value="MFS general substrate transporter"/>
    <property type="match status" value="1"/>
</dbReference>
<keyword evidence="8" id="KW-1185">Reference proteome</keyword>
<feature type="transmembrane region" description="Helical" evidence="6">
    <location>
        <begin position="224"/>
        <end position="242"/>
    </location>
</feature>
<keyword evidence="4 6" id="KW-1133">Transmembrane helix</keyword>
<dbReference type="RefSeq" id="WP_369774813.1">
    <property type="nucleotide sequence ID" value="NZ_JBGEHV010000017.1"/>
</dbReference>
<evidence type="ECO:0000313" key="7">
    <source>
        <dbReference type="EMBL" id="MEY8040077.1"/>
    </source>
</evidence>
<proteinExistence type="predicted"/>
<comment type="caution">
    <text evidence="7">The sequence shown here is derived from an EMBL/GenBank/DDBJ whole genome shotgun (WGS) entry which is preliminary data.</text>
</comment>
<evidence type="ECO:0000256" key="3">
    <source>
        <dbReference type="ARBA" id="ARBA00022692"/>
    </source>
</evidence>
<evidence type="ECO:0000256" key="5">
    <source>
        <dbReference type="ARBA" id="ARBA00023136"/>
    </source>
</evidence>
<gene>
    <name evidence="7" type="ORF">AB8O55_11785</name>
</gene>
<feature type="transmembrane region" description="Helical" evidence="6">
    <location>
        <begin position="106"/>
        <end position="128"/>
    </location>
</feature>
<feature type="transmembrane region" description="Helical" evidence="6">
    <location>
        <begin position="19"/>
        <end position="43"/>
    </location>
</feature>
<dbReference type="PANTHER" id="PTHR23513:SF11">
    <property type="entry name" value="STAPHYLOFERRIN A TRANSPORTER"/>
    <property type="match status" value="1"/>
</dbReference>